<dbReference type="Gene3D" id="3.40.50.2300">
    <property type="match status" value="1"/>
</dbReference>
<protein>
    <submittedName>
        <fullName evidence="2">Metabotropic glutamate receptor 7</fullName>
    </submittedName>
</protein>
<sequence>MKVLLTRGHVIYTACERGASETGNIPPEGRLQAADWVSGFDAYFTSRTLENNRRNVWFAEYWEENFNCKLMSSSKKDDSSRKCT</sequence>
<organism evidence="2 3">
    <name type="scientific">Dissostichus eleginoides</name>
    <name type="common">Patagonian toothfish</name>
    <name type="synonym">Dissostichus amissus</name>
    <dbReference type="NCBI Taxonomy" id="100907"/>
    <lineage>
        <taxon>Eukaryota</taxon>
        <taxon>Metazoa</taxon>
        <taxon>Chordata</taxon>
        <taxon>Craniata</taxon>
        <taxon>Vertebrata</taxon>
        <taxon>Euteleostomi</taxon>
        <taxon>Actinopterygii</taxon>
        <taxon>Neopterygii</taxon>
        <taxon>Teleostei</taxon>
        <taxon>Neoteleostei</taxon>
        <taxon>Acanthomorphata</taxon>
        <taxon>Eupercaria</taxon>
        <taxon>Perciformes</taxon>
        <taxon>Notothenioidei</taxon>
        <taxon>Nototheniidae</taxon>
        <taxon>Dissostichus</taxon>
    </lineage>
</organism>
<keyword evidence="3" id="KW-1185">Reference proteome</keyword>
<keyword evidence="2" id="KW-0675">Receptor</keyword>
<dbReference type="PANTHER" id="PTHR24060">
    <property type="entry name" value="METABOTROPIC GLUTAMATE RECEPTOR"/>
    <property type="match status" value="1"/>
</dbReference>
<feature type="non-terminal residue" evidence="2">
    <location>
        <position position="84"/>
    </location>
</feature>
<accession>A0AAD9CHP1</accession>
<evidence type="ECO:0000256" key="1">
    <source>
        <dbReference type="ARBA" id="ARBA00023180"/>
    </source>
</evidence>
<dbReference type="EMBL" id="JASDAP010000006">
    <property type="protein sequence ID" value="KAK1901427.1"/>
    <property type="molecule type" value="Genomic_DNA"/>
</dbReference>
<comment type="caution">
    <text evidence="2">The sequence shown here is derived from an EMBL/GenBank/DDBJ whole genome shotgun (WGS) entry which is preliminary data.</text>
</comment>
<dbReference type="SUPFAM" id="SSF53822">
    <property type="entry name" value="Periplasmic binding protein-like I"/>
    <property type="match status" value="1"/>
</dbReference>
<keyword evidence="1" id="KW-0325">Glycoprotein</keyword>
<reference evidence="2" key="1">
    <citation type="submission" date="2023-04" db="EMBL/GenBank/DDBJ databases">
        <title>Chromosome-level genome of Chaenocephalus aceratus.</title>
        <authorList>
            <person name="Park H."/>
        </authorList>
    </citation>
    <scope>NUCLEOTIDE SEQUENCE</scope>
    <source>
        <strain evidence="2">DE</strain>
        <tissue evidence="2">Muscle</tissue>
    </source>
</reference>
<name>A0AAD9CHP1_DISEL</name>
<dbReference type="InterPro" id="IPR028082">
    <property type="entry name" value="Peripla_BP_I"/>
</dbReference>
<evidence type="ECO:0000313" key="2">
    <source>
        <dbReference type="EMBL" id="KAK1901427.1"/>
    </source>
</evidence>
<dbReference type="AlphaFoldDB" id="A0AAD9CHP1"/>
<dbReference type="Proteomes" id="UP001228049">
    <property type="component" value="Unassembled WGS sequence"/>
</dbReference>
<evidence type="ECO:0000313" key="3">
    <source>
        <dbReference type="Proteomes" id="UP001228049"/>
    </source>
</evidence>
<dbReference type="InterPro" id="IPR050726">
    <property type="entry name" value="mGluR"/>
</dbReference>
<proteinExistence type="predicted"/>
<gene>
    <name evidence="2" type="ORF">KUDE01_004395</name>
</gene>